<evidence type="ECO:0000256" key="1">
    <source>
        <dbReference type="SAM" id="Phobius"/>
    </source>
</evidence>
<evidence type="ECO:0000313" key="2">
    <source>
        <dbReference type="EMBL" id="CAF4435957.1"/>
    </source>
</evidence>
<keyword evidence="1" id="KW-1133">Transmembrane helix</keyword>
<protein>
    <recommendedName>
        <fullName evidence="4">G protein-coupled receptor</fullName>
    </recommendedName>
</protein>
<gene>
    <name evidence="2" type="ORF">SRO942_LOCUS41428</name>
</gene>
<evidence type="ECO:0008006" key="4">
    <source>
        <dbReference type="Google" id="ProtNLM"/>
    </source>
</evidence>
<reference evidence="2" key="1">
    <citation type="submission" date="2021-02" db="EMBL/GenBank/DDBJ databases">
        <authorList>
            <person name="Nowell W R."/>
        </authorList>
    </citation>
    <scope>NUCLEOTIDE SEQUENCE</scope>
</reference>
<evidence type="ECO:0000313" key="3">
    <source>
        <dbReference type="Proteomes" id="UP000681722"/>
    </source>
</evidence>
<dbReference type="OrthoDB" id="10052414at2759"/>
<feature type="transmembrane region" description="Helical" evidence="1">
    <location>
        <begin position="77"/>
        <end position="100"/>
    </location>
</feature>
<sequence length="133" mass="15264">MKKIRPRTIPTIEALITRTTSQAPKIRQRDLQIITMLLVQVLTITICVLPISIYKLYQTLTMSMTTKSPLRLAIEGLIFQFTVLVSYINGSIIFLTYTLSGKIFRQELLRMLQRQSALTSTMLQTTMRIQGIQ</sequence>
<comment type="caution">
    <text evidence="2">The sequence shown here is derived from an EMBL/GenBank/DDBJ whole genome shotgun (WGS) entry which is preliminary data.</text>
</comment>
<keyword evidence="1" id="KW-0812">Transmembrane</keyword>
<dbReference type="Proteomes" id="UP000681722">
    <property type="component" value="Unassembled WGS sequence"/>
</dbReference>
<name>A0A8S2WGN5_9BILA</name>
<accession>A0A8S2WGN5</accession>
<keyword evidence="1" id="KW-0472">Membrane</keyword>
<organism evidence="2 3">
    <name type="scientific">Didymodactylos carnosus</name>
    <dbReference type="NCBI Taxonomy" id="1234261"/>
    <lineage>
        <taxon>Eukaryota</taxon>
        <taxon>Metazoa</taxon>
        <taxon>Spiralia</taxon>
        <taxon>Gnathifera</taxon>
        <taxon>Rotifera</taxon>
        <taxon>Eurotatoria</taxon>
        <taxon>Bdelloidea</taxon>
        <taxon>Philodinida</taxon>
        <taxon>Philodinidae</taxon>
        <taxon>Didymodactylos</taxon>
    </lineage>
</organism>
<dbReference type="SUPFAM" id="SSF81321">
    <property type="entry name" value="Family A G protein-coupled receptor-like"/>
    <property type="match status" value="1"/>
</dbReference>
<feature type="transmembrane region" description="Helical" evidence="1">
    <location>
        <begin position="33"/>
        <end position="57"/>
    </location>
</feature>
<proteinExistence type="predicted"/>
<dbReference type="Gene3D" id="1.20.1070.10">
    <property type="entry name" value="Rhodopsin 7-helix transmembrane proteins"/>
    <property type="match status" value="1"/>
</dbReference>
<dbReference type="EMBL" id="CAJOBC010095876">
    <property type="protein sequence ID" value="CAF4435957.1"/>
    <property type="molecule type" value="Genomic_DNA"/>
</dbReference>
<dbReference type="AlphaFoldDB" id="A0A8S2WGN5"/>